<sequence length="69" mass="6953">MDTNQEIAVATVIGTLVAFLLVPMRSLGPDNWRIAAALMGSYIGGQSLGLSASVLAAGVATGIFSGGWS</sequence>
<accession>A0ACB0IU28</accession>
<dbReference type="EMBL" id="CASHSV030000002">
    <property type="protein sequence ID" value="CAJ2635516.1"/>
    <property type="molecule type" value="Genomic_DNA"/>
</dbReference>
<keyword evidence="2" id="KW-1185">Reference proteome</keyword>
<gene>
    <name evidence="1" type="ORF">MILVUS5_LOCUS6184</name>
</gene>
<reference evidence="1" key="1">
    <citation type="submission" date="2023-10" db="EMBL/GenBank/DDBJ databases">
        <authorList>
            <person name="Rodriguez Cubillos JULIANA M."/>
            <person name="De Vega J."/>
        </authorList>
    </citation>
    <scope>NUCLEOTIDE SEQUENCE</scope>
</reference>
<evidence type="ECO:0000313" key="1">
    <source>
        <dbReference type="EMBL" id="CAJ2635516.1"/>
    </source>
</evidence>
<organism evidence="1 2">
    <name type="scientific">Trifolium pratense</name>
    <name type="common">Red clover</name>
    <dbReference type="NCBI Taxonomy" id="57577"/>
    <lineage>
        <taxon>Eukaryota</taxon>
        <taxon>Viridiplantae</taxon>
        <taxon>Streptophyta</taxon>
        <taxon>Embryophyta</taxon>
        <taxon>Tracheophyta</taxon>
        <taxon>Spermatophyta</taxon>
        <taxon>Magnoliopsida</taxon>
        <taxon>eudicotyledons</taxon>
        <taxon>Gunneridae</taxon>
        <taxon>Pentapetalae</taxon>
        <taxon>rosids</taxon>
        <taxon>fabids</taxon>
        <taxon>Fabales</taxon>
        <taxon>Fabaceae</taxon>
        <taxon>Papilionoideae</taxon>
        <taxon>50 kb inversion clade</taxon>
        <taxon>NPAAA clade</taxon>
        <taxon>Hologalegina</taxon>
        <taxon>IRL clade</taxon>
        <taxon>Trifolieae</taxon>
        <taxon>Trifolium</taxon>
    </lineage>
</organism>
<protein>
    <submittedName>
        <fullName evidence="1">Uncharacterized protein</fullName>
    </submittedName>
</protein>
<evidence type="ECO:0000313" key="2">
    <source>
        <dbReference type="Proteomes" id="UP001177021"/>
    </source>
</evidence>
<name>A0ACB0IU28_TRIPR</name>
<dbReference type="Proteomes" id="UP001177021">
    <property type="component" value="Unassembled WGS sequence"/>
</dbReference>
<comment type="caution">
    <text evidence="1">The sequence shown here is derived from an EMBL/GenBank/DDBJ whole genome shotgun (WGS) entry which is preliminary data.</text>
</comment>
<proteinExistence type="predicted"/>